<keyword evidence="3" id="KW-0805">Transcription regulation</keyword>
<protein>
    <recommendedName>
        <fullName evidence="7">Zn(2)-C6 fungal-type domain-containing protein</fullName>
    </recommendedName>
</protein>
<dbReference type="InterPro" id="IPR036864">
    <property type="entry name" value="Zn2-C6_fun-type_DNA-bd_sf"/>
</dbReference>
<evidence type="ECO:0000313" key="9">
    <source>
        <dbReference type="Proteomes" id="UP000094389"/>
    </source>
</evidence>
<dbReference type="Proteomes" id="UP000094389">
    <property type="component" value="Unassembled WGS sequence"/>
</dbReference>
<accession>A0A1E4RU07</accession>
<keyword evidence="4" id="KW-0238">DNA-binding</keyword>
<keyword evidence="2" id="KW-0862">Zinc</keyword>
<evidence type="ECO:0000256" key="1">
    <source>
        <dbReference type="ARBA" id="ARBA00022723"/>
    </source>
</evidence>
<keyword evidence="6" id="KW-0539">Nucleus</keyword>
<dbReference type="SMART" id="SM00066">
    <property type="entry name" value="GAL4"/>
    <property type="match status" value="1"/>
</dbReference>
<proteinExistence type="predicted"/>
<evidence type="ECO:0000256" key="3">
    <source>
        <dbReference type="ARBA" id="ARBA00023015"/>
    </source>
</evidence>
<dbReference type="InterPro" id="IPR001138">
    <property type="entry name" value="Zn2Cys6_DnaBD"/>
</dbReference>
<evidence type="ECO:0000256" key="4">
    <source>
        <dbReference type="ARBA" id="ARBA00023125"/>
    </source>
</evidence>
<keyword evidence="5" id="KW-0804">Transcription</keyword>
<evidence type="ECO:0000256" key="5">
    <source>
        <dbReference type="ARBA" id="ARBA00023163"/>
    </source>
</evidence>
<name>A0A1E4RU07_CYBJN</name>
<gene>
    <name evidence="8" type="ORF">CYBJADRAFT_192480</name>
</gene>
<feature type="domain" description="Zn(2)-C6 fungal-type" evidence="7">
    <location>
        <begin position="216"/>
        <end position="245"/>
    </location>
</feature>
<dbReference type="OrthoDB" id="3598904at2759"/>
<sequence>MKVETLPSFLDLWQSIYDTPTDAKIPGGYNQNVLVNYGHARIKHDQLAEARAIHIKSDQISNNSYVSGPHIQAIESNCKSGYEVFGNEVYSTQYNRHQLVHQPKSGSINSEPSTEMKLCNVPQKTKKENTLKPMEVQSPITQHVRIKDSAAEQFFDGRELSAVYKQFSDTGTQLYSVSPAPSKDNELDSRHYVIAVPLIPMQYIPRQHILQRSRNGCITCRRRKVKCDERRPGGCFNCERMRIHCEGYRPFIPKKRKKGKH</sequence>
<dbReference type="Gene3D" id="4.10.240.10">
    <property type="entry name" value="Zn(2)-C6 fungal-type DNA-binding domain"/>
    <property type="match status" value="1"/>
</dbReference>
<dbReference type="PROSITE" id="PS00463">
    <property type="entry name" value="ZN2_CY6_FUNGAL_1"/>
    <property type="match status" value="1"/>
</dbReference>
<keyword evidence="9" id="KW-1185">Reference proteome</keyword>
<dbReference type="PANTHER" id="PTHR36206:SF12">
    <property type="entry name" value="ASPERCRYPTIN BIOSYNTHESIS CLUSTER-SPECIFIC TRANSCRIPTION REGULATOR ATNN-RELATED"/>
    <property type="match status" value="1"/>
</dbReference>
<dbReference type="InterPro" id="IPR052360">
    <property type="entry name" value="Transcr_Regulatory_Proteins"/>
</dbReference>
<evidence type="ECO:0000256" key="6">
    <source>
        <dbReference type="ARBA" id="ARBA00023242"/>
    </source>
</evidence>
<dbReference type="AlphaFoldDB" id="A0A1E4RU07"/>
<evidence type="ECO:0000313" key="8">
    <source>
        <dbReference type="EMBL" id="ODV70759.1"/>
    </source>
</evidence>
<dbReference type="CDD" id="cd00067">
    <property type="entry name" value="GAL4"/>
    <property type="match status" value="1"/>
</dbReference>
<dbReference type="GeneID" id="30991843"/>
<dbReference type="SUPFAM" id="SSF57701">
    <property type="entry name" value="Zn2/Cys6 DNA-binding domain"/>
    <property type="match status" value="1"/>
</dbReference>
<dbReference type="GO" id="GO:0003677">
    <property type="term" value="F:DNA binding"/>
    <property type="evidence" value="ECO:0007669"/>
    <property type="project" value="UniProtKB-KW"/>
</dbReference>
<dbReference type="RefSeq" id="XP_020067798.1">
    <property type="nucleotide sequence ID" value="XM_020217447.1"/>
</dbReference>
<dbReference type="GO" id="GO:0000981">
    <property type="term" value="F:DNA-binding transcription factor activity, RNA polymerase II-specific"/>
    <property type="evidence" value="ECO:0007669"/>
    <property type="project" value="InterPro"/>
</dbReference>
<reference evidence="8 9" key="1">
    <citation type="journal article" date="2016" name="Proc. Natl. Acad. Sci. U.S.A.">
        <title>Comparative genomics of biotechnologically important yeasts.</title>
        <authorList>
            <person name="Riley R."/>
            <person name="Haridas S."/>
            <person name="Wolfe K.H."/>
            <person name="Lopes M.R."/>
            <person name="Hittinger C.T."/>
            <person name="Goeker M."/>
            <person name="Salamov A.A."/>
            <person name="Wisecaver J.H."/>
            <person name="Long T.M."/>
            <person name="Calvey C.H."/>
            <person name="Aerts A.L."/>
            <person name="Barry K.W."/>
            <person name="Choi C."/>
            <person name="Clum A."/>
            <person name="Coughlan A.Y."/>
            <person name="Deshpande S."/>
            <person name="Douglass A.P."/>
            <person name="Hanson S.J."/>
            <person name="Klenk H.-P."/>
            <person name="LaButti K.M."/>
            <person name="Lapidus A."/>
            <person name="Lindquist E.A."/>
            <person name="Lipzen A.M."/>
            <person name="Meier-Kolthoff J.P."/>
            <person name="Ohm R.A."/>
            <person name="Otillar R.P."/>
            <person name="Pangilinan J.L."/>
            <person name="Peng Y."/>
            <person name="Rokas A."/>
            <person name="Rosa C.A."/>
            <person name="Scheuner C."/>
            <person name="Sibirny A.A."/>
            <person name="Slot J.C."/>
            <person name="Stielow J.B."/>
            <person name="Sun H."/>
            <person name="Kurtzman C.P."/>
            <person name="Blackwell M."/>
            <person name="Grigoriev I.V."/>
            <person name="Jeffries T.W."/>
        </authorList>
    </citation>
    <scope>NUCLEOTIDE SEQUENCE [LARGE SCALE GENOMIC DNA]</scope>
    <source>
        <strain evidence="9">ATCC 18201 / CBS 1600 / BCRC 20928 / JCM 3617 / NBRC 0987 / NRRL Y-1542</strain>
    </source>
</reference>
<dbReference type="PANTHER" id="PTHR36206">
    <property type="entry name" value="ASPERCRYPTIN BIOSYNTHESIS CLUSTER-SPECIFIC TRANSCRIPTION REGULATOR ATNN-RELATED"/>
    <property type="match status" value="1"/>
</dbReference>
<dbReference type="EMBL" id="KV453950">
    <property type="protein sequence ID" value="ODV70759.1"/>
    <property type="molecule type" value="Genomic_DNA"/>
</dbReference>
<evidence type="ECO:0000259" key="7">
    <source>
        <dbReference type="PROSITE" id="PS50048"/>
    </source>
</evidence>
<organism evidence="8 9">
    <name type="scientific">Cyberlindnera jadinii (strain ATCC 18201 / CBS 1600 / BCRC 20928 / JCM 3617 / NBRC 0987 / NRRL Y-1542)</name>
    <name type="common">Torula yeast</name>
    <name type="synonym">Candida utilis</name>
    <dbReference type="NCBI Taxonomy" id="983966"/>
    <lineage>
        <taxon>Eukaryota</taxon>
        <taxon>Fungi</taxon>
        <taxon>Dikarya</taxon>
        <taxon>Ascomycota</taxon>
        <taxon>Saccharomycotina</taxon>
        <taxon>Saccharomycetes</taxon>
        <taxon>Phaffomycetales</taxon>
        <taxon>Phaffomycetaceae</taxon>
        <taxon>Cyberlindnera</taxon>
    </lineage>
</organism>
<dbReference type="PROSITE" id="PS50048">
    <property type="entry name" value="ZN2_CY6_FUNGAL_2"/>
    <property type="match status" value="1"/>
</dbReference>
<dbReference type="Pfam" id="PF00172">
    <property type="entry name" value="Zn_clus"/>
    <property type="match status" value="1"/>
</dbReference>
<dbReference type="GO" id="GO:0008270">
    <property type="term" value="F:zinc ion binding"/>
    <property type="evidence" value="ECO:0007669"/>
    <property type="project" value="InterPro"/>
</dbReference>
<evidence type="ECO:0000256" key="2">
    <source>
        <dbReference type="ARBA" id="ARBA00022833"/>
    </source>
</evidence>
<keyword evidence="1" id="KW-0479">Metal-binding</keyword>